<evidence type="ECO:0000313" key="7">
    <source>
        <dbReference type="Proteomes" id="UP000194933"/>
    </source>
</evidence>
<comment type="caution">
    <text evidence="6">The sequence shown here is derived from an EMBL/GenBank/DDBJ whole genome shotgun (WGS) entry which is preliminary data.</text>
</comment>
<evidence type="ECO:0000256" key="4">
    <source>
        <dbReference type="PROSITE-ProRule" id="PRU00335"/>
    </source>
</evidence>
<evidence type="ECO:0000313" key="6">
    <source>
        <dbReference type="EMBL" id="OTP06851.1"/>
    </source>
</evidence>
<evidence type="ECO:0000259" key="5">
    <source>
        <dbReference type="PROSITE" id="PS50977"/>
    </source>
</evidence>
<dbReference type="Gene3D" id="1.10.10.60">
    <property type="entry name" value="Homeodomain-like"/>
    <property type="match status" value="1"/>
</dbReference>
<dbReference type="STRING" id="1987383.A5844_002525"/>
<dbReference type="InterPro" id="IPR004111">
    <property type="entry name" value="Repressor_TetR_C"/>
</dbReference>
<evidence type="ECO:0000256" key="3">
    <source>
        <dbReference type="ARBA" id="ARBA00023163"/>
    </source>
</evidence>
<dbReference type="InterPro" id="IPR009057">
    <property type="entry name" value="Homeodomain-like_sf"/>
</dbReference>
<dbReference type="Pfam" id="PF02909">
    <property type="entry name" value="TetR_C_1"/>
    <property type="match status" value="1"/>
</dbReference>
<dbReference type="PANTHER" id="PTHR30055">
    <property type="entry name" value="HTH-TYPE TRANSCRIPTIONAL REGULATOR RUTR"/>
    <property type="match status" value="1"/>
</dbReference>
<evidence type="ECO:0000256" key="2">
    <source>
        <dbReference type="ARBA" id="ARBA00023125"/>
    </source>
</evidence>
<gene>
    <name evidence="6" type="ORF">A5844_002525</name>
</gene>
<feature type="DNA-binding region" description="H-T-H motif" evidence="4">
    <location>
        <begin position="28"/>
        <end position="47"/>
    </location>
</feature>
<dbReference type="GO" id="GO:0045892">
    <property type="term" value="P:negative regulation of DNA-templated transcription"/>
    <property type="evidence" value="ECO:0007669"/>
    <property type="project" value="InterPro"/>
</dbReference>
<keyword evidence="7" id="KW-1185">Reference proteome</keyword>
<proteinExistence type="predicted"/>
<dbReference type="EMBL" id="NGMO01000005">
    <property type="protein sequence ID" value="OTP06851.1"/>
    <property type="molecule type" value="Genomic_DNA"/>
</dbReference>
<keyword evidence="3" id="KW-0804">Transcription</keyword>
<dbReference type="Proteomes" id="UP000194933">
    <property type="component" value="Unassembled WGS sequence"/>
</dbReference>
<keyword evidence="2 4" id="KW-0238">DNA-binding</keyword>
<name>A0A242JVL6_9ENTE</name>
<dbReference type="InterPro" id="IPR001647">
    <property type="entry name" value="HTH_TetR"/>
</dbReference>
<evidence type="ECO:0000256" key="1">
    <source>
        <dbReference type="ARBA" id="ARBA00023015"/>
    </source>
</evidence>
<sequence>METKLSQASIIAIAFDILAEKQDLTKLSMRQLAQKANVQAPALYWYFKNKQQLLQKMAETMENALVIPDPTLDWQEQIIQFMENYYDLYTTFPCGAQLEIHTVPSFPSRLDHLEKMIQVLVQEGFSITQSQQTITALQNLLIGQLMDHQQEQQLRQKISDGDHFLADAVTSMKTYVEEQHLSGLKASILSHNQATDDKQLFLSNVQNYLAGLEKKVLSEGN</sequence>
<dbReference type="PANTHER" id="PTHR30055:SF151">
    <property type="entry name" value="TRANSCRIPTIONAL REGULATORY PROTEIN"/>
    <property type="match status" value="1"/>
</dbReference>
<keyword evidence="1" id="KW-0805">Transcription regulation</keyword>
<dbReference type="GO" id="GO:0000976">
    <property type="term" value="F:transcription cis-regulatory region binding"/>
    <property type="evidence" value="ECO:0007669"/>
    <property type="project" value="TreeGrafter"/>
</dbReference>
<dbReference type="GO" id="GO:0003700">
    <property type="term" value="F:DNA-binding transcription factor activity"/>
    <property type="evidence" value="ECO:0007669"/>
    <property type="project" value="TreeGrafter"/>
</dbReference>
<accession>A0A242JVL6</accession>
<dbReference type="Pfam" id="PF00440">
    <property type="entry name" value="TetR_N"/>
    <property type="match status" value="1"/>
</dbReference>
<dbReference type="InterPro" id="IPR036271">
    <property type="entry name" value="Tet_transcr_reg_TetR-rel_C_sf"/>
</dbReference>
<dbReference type="InterPro" id="IPR050109">
    <property type="entry name" value="HTH-type_TetR-like_transc_reg"/>
</dbReference>
<dbReference type="RefSeq" id="WP_086285575.1">
    <property type="nucleotide sequence ID" value="NZ_NGMO01000005.1"/>
</dbReference>
<dbReference type="AlphaFoldDB" id="A0A242JVL6"/>
<feature type="domain" description="HTH tetR-type" evidence="5">
    <location>
        <begin position="4"/>
        <end position="65"/>
    </location>
</feature>
<dbReference type="Gene3D" id="1.10.357.10">
    <property type="entry name" value="Tetracycline Repressor, domain 2"/>
    <property type="match status" value="1"/>
</dbReference>
<organism evidence="6 7">
    <name type="scientific">Candidatus Enterococcus wittei</name>
    <dbReference type="NCBI Taxonomy" id="1987383"/>
    <lineage>
        <taxon>Bacteria</taxon>
        <taxon>Bacillati</taxon>
        <taxon>Bacillota</taxon>
        <taxon>Bacilli</taxon>
        <taxon>Lactobacillales</taxon>
        <taxon>Enterococcaceae</taxon>
        <taxon>Enterococcus</taxon>
    </lineage>
</organism>
<dbReference type="SUPFAM" id="SSF46689">
    <property type="entry name" value="Homeodomain-like"/>
    <property type="match status" value="1"/>
</dbReference>
<dbReference type="PROSITE" id="PS50977">
    <property type="entry name" value="HTH_TETR_2"/>
    <property type="match status" value="1"/>
</dbReference>
<protein>
    <recommendedName>
        <fullName evidence="5">HTH tetR-type domain-containing protein</fullName>
    </recommendedName>
</protein>
<reference evidence="6 7" key="1">
    <citation type="submission" date="2017-05" db="EMBL/GenBank/DDBJ databases">
        <title>The Genome Sequence of Enterococcus sp. 10A9_DIV0425.</title>
        <authorList>
            <consortium name="The Broad Institute Genomics Platform"/>
            <consortium name="The Broad Institute Genomic Center for Infectious Diseases"/>
            <person name="Earl A."/>
            <person name="Manson A."/>
            <person name="Schwartman J."/>
            <person name="Gilmore M."/>
            <person name="Abouelleil A."/>
            <person name="Cao P."/>
            <person name="Chapman S."/>
            <person name="Cusick C."/>
            <person name="Shea T."/>
            <person name="Young S."/>
            <person name="Neafsey D."/>
            <person name="Nusbaum C."/>
            <person name="Birren B."/>
        </authorList>
    </citation>
    <scope>NUCLEOTIDE SEQUENCE [LARGE SCALE GENOMIC DNA]</scope>
    <source>
        <strain evidence="6 7">10A9_DIV0425</strain>
    </source>
</reference>
<dbReference type="SUPFAM" id="SSF48498">
    <property type="entry name" value="Tetracyclin repressor-like, C-terminal domain"/>
    <property type="match status" value="1"/>
</dbReference>